<evidence type="ECO:0000256" key="1">
    <source>
        <dbReference type="ARBA" id="ARBA00022448"/>
    </source>
</evidence>
<dbReference type="EMBL" id="QWEG01000018">
    <property type="protein sequence ID" value="RHW32856.1"/>
    <property type="molecule type" value="Genomic_DNA"/>
</dbReference>
<keyword evidence="4" id="KW-0598">Phosphotransferase system</keyword>
<feature type="binding site" evidence="6">
    <location>
        <position position="71"/>
    </location>
    <ligand>
        <name>Mg(2+)</name>
        <dbReference type="ChEBI" id="CHEBI:18420"/>
        <note>ligand shared between all trimeric partners</note>
    </ligand>
</feature>
<dbReference type="InterPro" id="IPR003188">
    <property type="entry name" value="PTS_IIA_lac/cel"/>
</dbReference>
<evidence type="ECO:0000256" key="7">
    <source>
        <dbReference type="PROSITE-ProRule" id="PRU00418"/>
    </source>
</evidence>
<dbReference type="PROSITE" id="PS51095">
    <property type="entry name" value="PTS_EIIA_TYPE_3"/>
    <property type="match status" value="1"/>
</dbReference>
<dbReference type="InterPro" id="IPR036542">
    <property type="entry name" value="PTS_IIA_lac/cel_sf"/>
</dbReference>
<dbReference type="AlphaFoldDB" id="A0A417YIG4"/>
<sequence>MGLIAGAGDSRSYCMEAIDFARDGQFEDAREAVEKAVTAMVETHEIQTQLIRDEIEGKGEAVSLIMVHAQDHLNLALVMRDVAEEFIRLYERIKHLEEG</sequence>
<gene>
    <name evidence="8" type="ORF">D1B31_20935</name>
</gene>
<keyword evidence="6" id="KW-0460">Magnesium</keyword>
<reference evidence="8 9" key="1">
    <citation type="journal article" date="2017" name="Int. J. Syst. Evol. Microbiol.">
        <title>Bacillus notoginsengisoli sp. nov., a novel bacterium isolated from the rhizosphere of Panax notoginseng.</title>
        <authorList>
            <person name="Zhang M.Y."/>
            <person name="Cheng J."/>
            <person name="Cai Y."/>
            <person name="Zhang T.Y."/>
            <person name="Wu Y.Y."/>
            <person name="Manikprabhu D."/>
            <person name="Li W.J."/>
            <person name="Zhang Y.X."/>
        </authorList>
    </citation>
    <scope>NUCLEOTIDE SEQUENCE [LARGE SCALE GENOMIC DNA]</scope>
    <source>
        <strain evidence="8 9">JCM 30743</strain>
    </source>
</reference>
<evidence type="ECO:0000256" key="5">
    <source>
        <dbReference type="PIRSR" id="PIRSR000699-1"/>
    </source>
</evidence>
<keyword evidence="3" id="KW-0808">Transferase</keyword>
<dbReference type="Proteomes" id="UP000284416">
    <property type="component" value="Unassembled WGS sequence"/>
</dbReference>
<keyword evidence="2" id="KW-0762">Sugar transport</keyword>
<evidence type="ECO:0000256" key="3">
    <source>
        <dbReference type="ARBA" id="ARBA00022679"/>
    </source>
</evidence>
<proteinExistence type="predicted"/>
<feature type="active site" description="Tele-phosphohistidine intermediate" evidence="5">
    <location>
        <position position="68"/>
    </location>
</feature>
<organism evidence="8 9">
    <name type="scientific">Neobacillus notoginsengisoli</name>
    <dbReference type="NCBI Taxonomy" id="1578198"/>
    <lineage>
        <taxon>Bacteria</taxon>
        <taxon>Bacillati</taxon>
        <taxon>Bacillota</taxon>
        <taxon>Bacilli</taxon>
        <taxon>Bacillales</taxon>
        <taxon>Bacillaceae</taxon>
        <taxon>Neobacillus</taxon>
    </lineage>
</organism>
<feature type="modified residue" description="Phosphohistidine; by HPr" evidence="7">
    <location>
        <position position="68"/>
    </location>
</feature>
<dbReference type="PIRSF" id="PIRSF000699">
    <property type="entry name" value="PTS_IILac_III"/>
    <property type="match status" value="1"/>
</dbReference>
<keyword evidence="1" id="KW-0813">Transport</keyword>
<dbReference type="PANTHER" id="PTHR34382:SF7">
    <property type="entry name" value="PTS SYSTEM N,N'-DIACETYLCHITOBIOSE-SPECIFIC EIIA COMPONENT"/>
    <property type="match status" value="1"/>
</dbReference>
<keyword evidence="9" id="KW-1185">Reference proteome</keyword>
<keyword evidence="6" id="KW-0479">Metal-binding</keyword>
<dbReference type="PANTHER" id="PTHR34382">
    <property type="entry name" value="PTS SYSTEM N,N'-DIACETYLCHITOBIOSE-SPECIFIC EIIA COMPONENT"/>
    <property type="match status" value="1"/>
</dbReference>
<dbReference type="GO" id="GO:0009401">
    <property type="term" value="P:phosphoenolpyruvate-dependent sugar phosphotransferase system"/>
    <property type="evidence" value="ECO:0007669"/>
    <property type="project" value="UniProtKB-KW"/>
</dbReference>
<dbReference type="OrthoDB" id="350602at2"/>
<accession>A0A417YIG4</accession>
<evidence type="ECO:0000256" key="6">
    <source>
        <dbReference type="PIRSR" id="PIRSR000699-2"/>
    </source>
</evidence>
<dbReference type="Gene3D" id="1.20.58.80">
    <property type="entry name" value="Phosphotransferase system, lactose/cellobiose-type IIA subunit"/>
    <property type="match status" value="1"/>
</dbReference>
<evidence type="ECO:0000313" key="9">
    <source>
        <dbReference type="Proteomes" id="UP000284416"/>
    </source>
</evidence>
<dbReference type="Pfam" id="PF02255">
    <property type="entry name" value="PTS_IIA"/>
    <property type="match status" value="1"/>
</dbReference>
<dbReference type="GO" id="GO:0046872">
    <property type="term" value="F:metal ion binding"/>
    <property type="evidence" value="ECO:0007669"/>
    <property type="project" value="UniProtKB-KW"/>
</dbReference>
<evidence type="ECO:0000256" key="4">
    <source>
        <dbReference type="ARBA" id="ARBA00022683"/>
    </source>
</evidence>
<protein>
    <submittedName>
        <fullName evidence="8">PTS lactose/cellobiose transporter subunit IIA</fullName>
    </submittedName>
</protein>
<comment type="cofactor">
    <cofactor evidence="6">
        <name>Mg(2+)</name>
        <dbReference type="ChEBI" id="CHEBI:18420"/>
    </cofactor>
    <text evidence="6">Binds 1 Mg(2+) ion per trimer.</text>
</comment>
<dbReference type="SUPFAM" id="SSF46973">
    <property type="entry name" value="Enzyme IIa from lactose specific PTS, IIa-lac"/>
    <property type="match status" value="1"/>
</dbReference>
<comment type="caution">
    <text evidence="8">The sequence shown here is derived from an EMBL/GenBank/DDBJ whole genome shotgun (WGS) entry which is preliminary data.</text>
</comment>
<name>A0A417YIG4_9BACI</name>
<dbReference type="GO" id="GO:0016740">
    <property type="term" value="F:transferase activity"/>
    <property type="evidence" value="ECO:0007669"/>
    <property type="project" value="UniProtKB-KW"/>
</dbReference>
<evidence type="ECO:0000256" key="2">
    <source>
        <dbReference type="ARBA" id="ARBA00022597"/>
    </source>
</evidence>
<evidence type="ECO:0000313" key="8">
    <source>
        <dbReference type="EMBL" id="RHW32856.1"/>
    </source>
</evidence>